<evidence type="ECO:0000256" key="5">
    <source>
        <dbReference type="SAM" id="SignalP"/>
    </source>
</evidence>
<evidence type="ECO:0000256" key="2">
    <source>
        <dbReference type="ARBA" id="ARBA00023136"/>
    </source>
</evidence>
<keyword evidence="3" id="KW-0998">Cell outer membrane</keyword>
<evidence type="ECO:0000313" key="8">
    <source>
        <dbReference type="Proteomes" id="UP000305675"/>
    </source>
</evidence>
<proteinExistence type="predicted"/>
<evidence type="ECO:0000313" key="7">
    <source>
        <dbReference type="EMBL" id="TKB55351.1"/>
    </source>
</evidence>
<dbReference type="PROSITE" id="PS51123">
    <property type="entry name" value="OMPA_2"/>
    <property type="match status" value="1"/>
</dbReference>
<dbReference type="AlphaFoldDB" id="A0A4U1BQR2"/>
<name>A0A4U1BQR2_9GAMM</name>
<organism evidence="7 8">
    <name type="scientific">Ferrimonas aestuarii</name>
    <dbReference type="NCBI Taxonomy" id="2569539"/>
    <lineage>
        <taxon>Bacteria</taxon>
        <taxon>Pseudomonadati</taxon>
        <taxon>Pseudomonadota</taxon>
        <taxon>Gammaproteobacteria</taxon>
        <taxon>Alteromonadales</taxon>
        <taxon>Ferrimonadaceae</taxon>
        <taxon>Ferrimonas</taxon>
    </lineage>
</organism>
<dbReference type="PANTHER" id="PTHR30329:SF21">
    <property type="entry name" value="LIPOPROTEIN YIAD-RELATED"/>
    <property type="match status" value="1"/>
</dbReference>
<evidence type="ECO:0000256" key="4">
    <source>
        <dbReference type="PROSITE-ProRule" id="PRU00473"/>
    </source>
</evidence>
<feature type="domain" description="OmpA-like" evidence="6">
    <location>
        <begin position="53"/>
        <end position="168"/>
    </location>
</feature>
<dbReference type="SUPFAM" id="SSF103088">
    <property type="entry name" value="OmpA-like"/>
    <property type="match status" value="1"/>
</dbReference>
<keyword evidence="2 4" id="KW-0472">Membrane</keyword>
<feature type="signal peptide" evidence="5">
    <location>
        <begin position="1"/>
        <end position="23"/>
    </location>
</feature>
<evidence type="ECO:0000259" key="6">
    <source>
        <dbReference type="PROSITE" id="PS51123"/>
    </source>
</evidence>
<comment type="caution">
    <text evidence="7">The sequence shown here is derived from an EMBL/GenBank/DDBJ whole genome shotgun (WGS) entry which is preliminary data.</text>
</comment>
<sequence>MVKIFKQLSFIAMMIVASISVQARDRDGDGVPDDKDACPKQAGAVTNANGCPSAHADSERVLTLRFDTGKWQLTSKQIETLTEWVGYWHGHQLLVKGHTDPRGDSEQNLALSQARANSVAETLTLRLSVAPNLITVHALGESTPLPGGDDDASDAMNRRVEVVAQPIVLQLTQGD</sequence>
<dbReference type="InterPro" id="IPR050330">
    <property type="entry name" value="Bact_OuterMem_StrucFunc"/>
</dbReference>
<dbReference type="EMBL" id="SWCJ01000005">
    <property type="protein sequence ID" value="TKB55351.1"/>
    <property type="molecule type" value="Genomic_DNA"/>
</dbReference>
<dbReference type="CDD" id="cd07185">
    <property type="entry name" value="OmpA_C-like"/>
    <property type="match status" value="1"/>
</dbReference>
<dbReference type="PRINTS" id="PR01021">
    <property type="entry name" value="OMPADOMAIN"/>
</dbReference>
<dbReference type="Pfam" id="PF00691">
    <property type="entry name" value="OmpA"/>
    <property type="match status" value="1"/>
</dbReference>
<dbReference type="InterPro" id="IPR036737">
    <property type="entry name" value="OmpA-like_sf"/>
</dbReference>
<dbReference type="OrthoDB" id="9805832at2"/>
<dbReference type="PANTHER" id="PTHR30329">
    <property type="entry name" value="STATOR ELEMENT OF FLAGELLAR MOTOR COMPLEX"/>
    <property type="match status" value="1"/>
</dbReference>
<dbReference type="Proteomes" id="UP000305675">
    <property type="component" value="Unassembled WGS sequence"/>
</dbReference>
<keyword evidence="8" id="KW-1185">Reference proteome</keyword>
<feature type="chain" id="PRO_5020809287" evidence="5">
    <location>
        <begin position="24"/>
        <end position="175"/>
    </location>
</feature>
<accession>A0A4U1BQR2</accession>
<dbReference type="Gene3D" id="3.30.1330.60">
    <property type="entry name" value="OmpA-like domain"/>
    <property type="match status" value="1"/>
</dbReference>
<dbReference type="InterPro" id="IPR006664">
    <property type="entry name" value="OMP_bac"/>
</dbReference>
<evidence type="ECO:0000256" key="1">
    <source>
        <dbReference type="ARBA" id="ARBA00004442"/>
    </source>
</evidence>
<dbReference type="InterPro" id="IPR006665">
    <property type="entry name" value="OmpA-like"/>
</dbReference>
<comment type="subcellular location">
    <subcellularLocation>
        <location evidence="1">Cell outer membrane</location>
    </subcellularLocation>
</comment>
<reference evidence="7 8" key="1">
    <citation type="submission" date="2019-04" db="EMBL/GenBank/DDBJ databases">
        <authorList>
            <person name="Hwang J.C."/>
        </authorList>
    </citation>
    <scope>NUCLEOTIDE SEQUENCE [LARGE SCALE GENOMIC DNA]</scope>
    <source>
        <strain evidence="7 8">IMCC35002</strain>
    </source>
</reference>
<keyword evidence="5" id="KW-0732">Signal</keyword>
<protein>
    <submittedName>
        <fullName evidence="7">OmpA family protein</fullName>
    </submittedName>
</protein>
<gene>
    <name evidence="7" type="ORF">FCL42_09140</name>
</gene>
<dbReference type="GO" id="GO:0009279">
    <property type="term" value="C:cell outer membrane"/>
    <property type="evidence" value="ECO:0007669"/>
    <property type="project" value="UniProtKB-SubCell"/>
</dbReference>
<evidence type="ECO:0000256" key="3">
    <source>
        <dbReference type="ARBA" id="ARBA00023237"/>
    </source>
</evidence>